<protein>
    <submittedName>
        <fullName evidence="2">Aminoglycoside phosphotransferase</fullName>
    </submittedName>
</protein>
<gene>
    <name evidence="2" type="ORF">A6E15_13085</name>
</gene>
<reference evidence="3" key="1">
    <citation type="submission" date="2016-04" db="EMBL/GenBank/DDBJ databases">
        <authorList>
            <person name="Chen S.-C."/>
            <person name="Lai M.-C."/>
        </authorList>
    </citation>
    <scope>NUCLEOTIDE SEQUENCE [LARGE SCALE GENOMIC DNA]</scope>
    <source>
        <strain evidence="3">AB14</strain>
    </source>
</reference>
<dbReference type="STRING" id="301967.A6E15_13085"/>
<sequence length="357" mass="41106">MADDASETAYLEELVDEDSLRAYFESELGTADRFEVTYHQAGHSNETLFVDWGDREFVLRRPPAGATADSAHDVLREYRVMNALQGTDVPLPETVLECDDHDVIGSDFYVMERLQGDVIREAEPPRFERPEYRRRIGTELIDVGAKIHTLEPEMMGLGNLGHPAGYTERQVDRWTKQIEWAREVTSDRREVPTLFDVADWLAANAPEPPANTLVHGDFKLDNMIFAPETPPEIVGVFDWEMCTRGNPFMDLGWLLAYWPDEKDPDRTTALTPSLLAHPEYPTRRQLVDRYEDLTGWSFENPRFYRAFGVFKIASASEMFFRRYLEGNSNDPTYPKMEERVPEYAAWAKRIIDGNEPL</sequence>
<comment type="caution">
    <text evidence="2">The sequence shown here is derived from an EMBL/GenBank/DDBJ whole genome shotgun (WGS) entry which is preliminary data.</text>
</comment>
<dbReference type="InterPro" id="IPR011009">
    <property type="entry name" value="Kinase-like_dom_sf"/>
</dbReference>
<dbReference type="EMBL" id="LWLN01000001">
    <property type="protein sequence ID" value="OLZ41859.1"/>
    <property type="molecule type" value="Genomic_DNA"/>
</dbReference>
<dbReference type="AlphaFoldDB" id="A0A1S8AZA7"/>
<dbReference type="InterPro" id="IPR002575">
    <property type="entry name" value="Aminoglycoside_PTrfase"/>
</dbReference>
<keyword evidence="3" id="KW-1185">Reference proteome</keyword>
<evidence type="ECO:0000313" key="2">
    <source>
        <dbReference type="EMBL" id="OLZ41859.1"/>
    </source>
</evidence>
<dbReference type="GO" id="GO:0016740">
    <property type="term" value="F:transferase activity"/>
    <property type="evidence" value="ECO:0007669"/>
    <property type="project" value="UniProtKB-KW"/>
</dbReference>
<accession>A0A1S8AZA7</accession>
<dbReference type="PANTHER" id="PTHR47829:SF1">
    <property type="entry name" value="HAD FAMILY PHOSPHATASE"/>
    <property type="match status" value="1"/>
</dbReference>
<dbReference type="OrthoDB" id="350437at2157"/>
<name>A0A1S8AZA7_9EURY</name>
<evidence type="ECO:0000313" key="3">
    <source>
        <dbReference type="Proteomes" id="UP000189370"/>
    </source>
</evidence>
<dbReference type="RefSeq" id="WP_076146886.1">
    <property type="nucleotide sequence ID" value="NZ_LWLN01000001.1"/>
</dbReference>
<dbReference type="Pfam" id="PF01636">
    <property type="entry name" value="APH"/>
    <property type="match status" value="1"/>
</dbReference>
<dbReference type="SUPFAM" id="SSF56112">
    <property type="entry name" value="Protein kinase-like (PK-like)"/>
    <property type="match status" value="1"/>
</dbReference>
<dbReference type="InterPro" id="IPR041726">
    <property type="entry name" value="ACAD10_11_N"/>
</dbReference>
<feature type="domain" description="Aminoglycoside phosphotransferase" evidence="1">
    <location>
        <begin position="37"/>
        <end position="265"/>
    </location>
</feature>
<dbReference type="Gene3D" id="3.30.200.20">
    <property type="entry name" value="Phosphorylase Kinase, domain 1"/>
    <property type="match status" value="1"/>
</dbReference>
<dbReference type="Proteomes" id="UP000189370">
    <property type="component" value="Unassembled WGS sequence"/>
</dbReference>
<keyword evidence="2" id="KW-0808">Transferase</keyword>
<dbReference type="Gene3D" id="3.90.1200.10">
    <property type="match status" value="1"/>
</dbReference>
<organism evidence="2 3">
    <name type="scientific">Natrinema saccharevitans</name>
    <dbReference type="NCBI Taxonomy" id="301967"/>
    <lineage>
        <taxon>Archaea</taxon>
        <taxon>Methanobacteriati</taxon>
        <taxon>Methanobacteriota</taxon>
        <taxon>Stenosarchaea group</taxon>
        <taxon>Halobacteria</taxon>
        <taxon>Halobacteriales</taxon>
        <taxon>Natrialbaceae</taxon>
        <taxon>Natrinema</taxon>
    </lineage>
</organism>
<dbReference type="InterPro" id="IPR052898">
    <property type="entry name" value="ACAD10-like"/>
</dbReference>
<dbReference type="PANTHER" id="PTHR47829">
    <property type="entry name" value="HYDROLASE, PUTATIVE (AFU_ORTHOLOGUE AFUA_1G12880)-RELATED"/>
    <property type="match status" value="1"/>
</dbReference>
<proteinExistence type="predicted"/>
<evidence type="ECO:0000259" key="1">
    <source>
        <dbReference type="Pfam" id="PF01636"/>
    </source>
</evidence>
<dbReference type="CDD" id="cd05154">
    <property type="entry name" value="ACAD10_11_N-like"/>
    <property type="match status" value="1"/>
</dbReference>